<dbReference type="Pfam" id="PF05699">
    <property type="entry name" value="Dimer_Tnp_hAT"/>
    <property type="match status" value="1"/>
</dbReference>
<dbReference type="Proteomes" id="UP000801492">
    <property type="component" value="Unassembled WGS sequence"/>
</dbReference>
<dbReference type="OrthoDB" id="1607513at2759"/>
<reference evidence="3" key="1">
    <citation type="submission" date="2019-08" db="EMBL/GenBank/DDBJ databases">
        <title>The genome of the North American firefly Photinus pyralis.</title>
        <authorList>
            <consortium name="Photinus pyralis genome working group"/>
            <person name="Fallon T.R."/>
            <person name="Sander Lower S.E."/>
            <person name="Weng J.-K."/>
        </authorList>
    </citation>
    <scope>NUCLEOTIDE SEQUENCE</scope>
    <source>
        <strain evidence="3">TRF0915ILg1</strain>
        <tissue evidence="3">Whole body</tissue>
    </source>
</reference>
<comment type="caution">
    <text evidence="3">The sequence shown here is derived from an EMBL/GenBank/DDBJ whole genome shotgun (WGS) entry which is preliminary data.</text>
</comment>
<gene>
    <name evidence="3" type="ORF">ILUMI_15998</name>
</gene>
<feature type="non-terminal residue" evidence="3">
    <location>
        <position position="1"/>
    </location>
</feature>
<keyword evidence="4" id="KW-1185">Reference proteome</keyword>
<evidence type="ECO:0000313" key="4">
    <source>
        <dbReference type="Proteomes" id="UP000801492"/>
    </source>
</evidence>
<dbReference type="GO" id="GO:0005634">
    <property type="term" value="C:nucleus"/>
    <property type="evidence" value="ECO:0007669"/>
    <property type="project" value="TreeGrafter"/>
</dbReference>
<protein>
    <recommendedName>
        <fullName evidence="2">HAT C-terminal dimerisation domain-containing protein</fullName>
    </recommendedName>
</protein>
<feature type="domain" description="HAT C-terminal dimerisation" evidence="2">
    <location>
        <begin position="288"/>
        <end position="334"/>
    </location>
</feature>
<sequence>QNIANALQEIPNRWECPLSKIHVIVHDNGCNTVKAVSEAAMNTACCFIHTLQLVVKDSLKVEAEVEETIAAGRRLEDLRIAKYNLERLLEQKRAISFYLTDTANISNLNAEKWEIVDQLLKLLKPFEEITKITSSNYFCLSEIIPHVVTLNRYYDKTVSSDLEPKLKSMAIAMQQGMKQRFSRIDDSKNYLIATLLDPRFKMNFFTDQLQKERARQYVLLEGLVSDYNTSSDESARSCPVQSKRKRTDEPEQSIHTSFWECYDEVVAENFTDDHSGTASTSKNTIAGDLDKYLSMKTLKRTDNPFAWWATHKSKFSECIVKLAAKYLSAPASSVF</sequence>
<evidence type="ECO:0000259" key="2">
    <source>
        <dbReference type="Pfam" id="PF05699"/>
    </source>
</evidence>
<name>A0A8K0G3B3_IGNLU</name>
<feature type="region of interest" description="Disordered" evidence="1">
    <location>
        <begin position="228"/>
        <end position="251"/>
    </location>
</feature>
<dbReference type="InterPro" id="IPR012337">
    <property type="entry name" value="RNaseH-like_sf"/>
</dbReference>
<dbReference type="InterPro" id="IPR052865">
    <property type="entry name" value="Zinc_finger_BED"/>
</dbReference>
<dbReference type="SUPFAM" id="SSF53098">
    <property type="entry name" value="Ribonuclease H-like"/>
    <property type="match status" value="1"/>
</dbReference>
<dbReference type="GO" id="GO:0046983">
    <property type="term" value="F:protein dimerization activity"/>
    <property type="evidence" value="ECO:0007669"/>
    <property type="project" value="InterPro"/>
</dbReference>
<dbReference type="InterPro" id="IPR008906">
    <property type="entry name" value="HATC_C_dom"/>
</dbReference>
<evidence type="ECO:0000256" key="1">
    <source>
        <dbReference type="SAM" id="MobiDB-lite"/>
    </source>
</evidence>
<dbReference type="EMBL" id="VTPC01057036">
    <property type="protein sequence ID" value="KAF2890175.1"/>
    <property type="molecule type" value="Genomic_DNA"/>
</dbReference>
<dbReference type="PANTHER" id="PTHR47241">
    <property type="entry name" value="FINGER PROTEIN, PUTATIVE-RELATED"/>
    <property type="match status" value="1"/>
</dbReference>
<accession>A0A8K0G3B3</accession>
<proteinExistence type="predicted"/>
<organism evidence="3 4">
    <name type="scientific">Ignelater luminosus</name>
    <name type="common">Cucubano</name>
    <name type="synonym">Pyrophorus luminosus</name>
    <dbReference type="NCBI Taxonomy" id="2038154"/>
    <lineage>
        <taxon>Eukaryota</taxon>
        <taxon>Metazoa</taxon>
        <taxon>Ecdysozoa</taxon>
        <taxon>Arthropoda</taxon>
        <taxon>Hexapoda</taxon>
        <taxon>Insecta</taxon>
        <taxon>Pterygota</taxon>
        <taxon>Neoptera</taxon>
        <taxon>Endopterygota</taxon>
        <taxon>Coleoptera</taxon>
        <taxon>Polyphaga</taxon>
        <taxon>Elateriformia</taxon>
        <taxon>Elateroidea</taxon>
        <taxon>Elateridae</taxon>
        <taxon>Agrypninae</taxon>
        <taxon>Pyrophorini</taxon>
        <taxon>Ignelater</taxon>
    </lineage>
</organism>
<dbReference type="AlphaFoldDB" id="A0A8K0G3B3"/>
<dbReference type="PANTHER" id="PTHR47241:SF1">
    <property type="entry name" value="BED-TYPE DOMAIN-CONTAINING PROTEIN"/>
    <property type="match status" value="1"/>
</dbReference>
<evidence type="ECO:0000313" key="3">
    <source>
        <dbReference type="EMBL" id="KAF2890175.1"/>
    </source>
</evidence>